<sequence>MDMKSSVFWLTILSIVVLTFIILSILSVHKIRRYRQTVFYHEIQSLESFLDILDNSDNHIDGTLRTKISKEILKIVRKKPQLLTMVPSNDKSKVSENLETQLLPNQFLKPYPFNILLALSNLGKTYFTTLLKTLKMSKGNLNHHLKKLQEQDLVKEENDLMDFRRKTWEITPQGKQEFNTLVHNLKNRLQKFEPPSSLLVNEQGRVKSYSIIQTAN</sequence>
<dbReference type="PANTHER" id="PTHR37318">
    <property type="entry name" value="BSL7504 PROTEIN"/>
    <property type="match status" value="1"/>
</dbReference>
<proteinExistence type="predicted"/>
<reference evidence="4" key="1">
    <citation type="submission" date="2022-09" db="EMBL/GenBank/DDBJ databases">
        <title>Actin cytoskeleton and complex cell architecture in an #Asgard archaeon.</title>
        <authorList>
            <person name="Ponce Toledo R.I."/>
            <person name="Schleper C."/>
            <person name="Rodrigues Oliveira T."/>
            <person name="Wollweber F."/>
            <person name="Xu J."/>
            <person name="Rittmann S."/>
            <person name="Klingl A."/>
            <person name="Pilhofer M."/>
        </authorList>
    </citation>
    <scope>NUCLEOTIDE SEQUENCE</scope>
    <source>
        <strain evidence="4">B-35</strain>
    </source>
</reference>
<evidence type="ECO:0000256" key="2">
    <source>
        <dbReference type="SAM" id="Phobius"/>
    </source>
</evidence>
<keyword evidence="5" id="KW-1185">Reference proteome</keyword>
<gene>
    <name evidence="4" type="ORF">NEF87_003488</name>
</gene>
<dbReference type="Proteomes" id="UP001208689">
    <property type="component" value="Chromosome"/>
</dbReference>
<dbReference type="InterPro" id="IPR027395">
    <property type="entry name" value="WH_DNA-bd_dom"/>
</dbReference>
<feature type="domain" description="Winged helix DNA-binding" evidence="3">
    <location>
        <begin position="113"/>
        <end position="188"/>
    </location>
</feature>
<evidence type="ECO:0000256" key="1">
    <source>
        <dbReference type="SAM" id="Coils"/>
    </source>
</evidence>
<dbReference type="SUPFAM" id="SSF46785">
    <property type="entry name" value="Winged helix' DNA-binding domain"/>
    <property type="match status" value="1"/>
</dbReference>
<protein>
    <recommendedName>
        <fullName evidence="3">Winged helix DNA-binding domain-containing protein</fullName>
    </recommendedName>
</protein>
<feature type="transmembrane region" description="Helical" evidence="2">
    <location>
        <begin position="6"/>
        <end position="26"/>
    </location>
</feature>
<feature type="coiled-coil region" evidence="1">
    <location>
        <begin position="131"/>
        <end position="166"/>
    </location>
</feature>
<dbReference type="Pfam" id="PF13601">
    <property type="entry name" value="HTH_34"/>
    <property type="match status" value="1"/>
</dbReference>
<keyword evidence="2" id="KW-1133">Transmembrane helix</keyword>
<dbReference type="PANTHER" id="PTHR37318:SF1">
    <property type="entry name" value="BSL7504 PROTEIN"/>
    <property type="match status" value="1"/>
</dbReference>
<organism evidence="4 5">
    <name type="scientific">Candidatus Lokiarchaeum ossiferum</name>
    <dbReference type="NCBI Taxonomy" id="2951803"/>
    <lineage>
        <taxon>Archaea</taxon>
        <taxon>Promethearchaeati</taxon>
        <taxon>Promethearchaeota</taxon>
        <taxon>Promethearchaeia</taxon>
        <taxon>Promethearchaeales</taxon>
        <taxon>Promethearchaeaceae</taxon>
        <taxon>Candidatus Lokiarchaeum</taxon>
    </lineage>
</organism>
<keyword evidence="2" id="KW-0472">Membrane</keyword>
<keyword evidence="1" id="KW-0175">Coiled coil</keyword>
<dbReference type="Gene3D" id="1.10.10.10">
    <property type="entry name" value="Winged helix-like DNA-binding domain superfamily/Winged helix DNA-binding domain"/>
    <property type="match status" value="1"/>
</dbReference>
<evidence type="ECO:0000313" key="5">
    <source>
        <dbReference type="Proteomes" id="UP001208689"/>
    </source>
</evidence>
<evidence type="ECO:0000313" key="4">
    <source>
        <dbReference type="EMBL" id="UYP47203.1"/>
    </source>
</evidence>
<dbReference type="InterPro" id="IPR036390">
    <property type="entry name" value="WH_DNA-bd_sf"/>
</dbReference>
<dbReference type="InterPro" id="IPR036388">
    <property type="entry name" value="WH-like_DNA-bd_sf"/>
</dbReference>
<name>A0ABY6HUK1_9ARCH</name>
<dbReference type="EMBL" id="CP104013">
    <property type="protein sequence ID" value="UYP47203.1"/>
    <property type="molecule type" value="Genomic_DNA"/>
</dbReference>
<evidence type="ECO:0000259" key="3">
    <source>
        <dbReference type="Pfam" id="PF13601"/>
    </source>
</evidence>
<keyword evidence="2" id="KW-0812">Transmembrane</keyword>
<accession>A0ABY6HUK1</accession>